<organism evidence="1 2">
    <name type="scientific">Actinomadura litoris</name>
    <dbReference type="NCBI Taxonomy" id="2678616"/>
    <lineage>
        <taxon>Bacteria</taxon>
        <taxon>Bacillati</taxon>
        <taxon>Actinomycetota</taxon>
        <taxon>Actinomycetes</taxon>
        <taxon>Streptosporangiales</taxon>
        <taxon>Thermomonosporaceae</taxon>
        <taxon>Actinomadura</taxon>
    </lineage>
</organism>
<reference evidence="1 2" key="1">
    <citation type="submission" date="2019-11" db="EMBL/GenBank/DDBJ databases">
        <authorList>
            <person name="Cao P."/>
        </authorList>
    </citation>
    <scope>NUCLEOTIDE SEQUENCE [LARGE SCALE GENOMIC DNA]</scope>
    <source>
        <strain evidence="1 2">NEAU-AAG5</strain>
    </source>
</reference>
<name>A0A7K1L4R4_9ACTN</name>
<sequence length="85" mass="9626">MIEDGVPEVLQAERLGHTLPGIRGVYSHVSDAMRTELKAKLQRRWEEALRERLLLSATSPVPLLNELLETAQQKKRRPELKAVSA</sequence>
<evidence type="ECO:0008006" key="3">
    <source>
        <dbReference type="Google" id="ProtNLM"/>
    </source>
</evidence>
<comment type="caution">
    <text evidence="1">The sequence shown here is derived from an EMBL/GenBank/DDBJ whole genome shotgun (WGS) entry which is preliminary data.</text>
</comment>
<dbReference type="Proteomes" id="UP000432015">
    <property type="component" value="Unassembled WGS sequence"/>
</dbReference>
<gene>
    <name evidence="1" type="ORF">GNZ18_22845</name>
</gene>
<accession>A0A7K1L4R4</accession>
<protein>
    <recommendedName>
        <fullName evidence="3">Integrase</fullName>
    </recommendedName>
</protein>
<evidence type="ECO:0000313" key="2">
    <source>
        <dbReference type="Proteomes" id="UP000432015"/>
    </source>
</evidence>
<keyword evidence="2" id="KW-1185">Reference proteome</keyword>
<evidence type="ECO:0000313" key="1">
    <source>
        <dbReference type="EMBL" id="MUN39418.1"/>
    </source>
</evidence>
<proteinExistence type="predicted"/>
<dbReference type="RefSeq" id="WP_156218591.1">
    <property type="nucleotide sequence ID" value="NZ_WOFH01000008.1"/>
</dbReference>
<dbReference type="EMBL" id="WOFH01000008">
    <property type="protein sequence ID" value="MUN39418.1"/>
    <property type="molecule type" value="Genomic_DNA"/>
</dbReference>
<dbReference type="AlphaFoldDB" id="A0A7K1L4R4"/>